<gene>
    <name evidence="4" type="ORF">J2S64_002684</name>
</gene>
<keyword evidence="5" id="KW-1185">Reference proteome</keyword>
<dbReference type="InterPro" id="IPR007400">
    <property type="entry name" value="PrpF-like"/>
</dbReference>
<accession>A0ABU2BMS4</accession>
<dbReference type="SUPFAM" id="SSF54506">
    <property type="entry name" value="Diaminopimelate epimerase-like"/>
    <property type="match status" value="2"/>
</dbReference>
<comment type="similarity">
    <text evidence="1">Belongs to the PrpF family.</text>
</comment>
<dbReference type="PANTHER" id="PTHR43709">
    <property type="entry name" value="ACONITATE ISOMERASE-RELATED"/>
    <property type="match status" value="1"/>
</dbReference>
<sequence>MKTMTHVVPAVWMRGGTSKCWVFERDSLDVPGYTLDETLLRLYGSPDPRQIDGVGGGTSTTSKAIILSPSSDPDVDVEYTFAQVGIDEGRVDWGSNCGNCSAVVAPYALDQGWVRAQPGETLVRTRNTNTGQLILQRVSTPDGRWDPQLDTHIPGVPFPGTAVGLGFVDPAGRTTGSLLPTGNPVDVLEVQGVEVEATLLDAGAPLVIISPATAGLAGIPFGNWQLEVLPELERLDAIRRAGAVAMGLAPSPESAARAVPKLAIAGPLDASADPSEEAAVQIMMLSMGNPHPALAITGSVGLTIAAGTPDSVVFRALAAPAGQDLKIRTPAGIVSTWRRTLEGSDVVGSTRTARVLARATLPIPSRGSDAAHSPSAPKENIMPTPPEPELDDVAALPRHVQLPDPPRHSRRSVLSAVGLFAALGLSTTIFGGSLLNPPATTEDGDFAGETIELTIPLAEGGGTDTWARFIGSEMVHFIPGTPGFAPTNESGGEGITGSNHFATSARDNGTELLVSTASTVVPWVLGRDAVKYSFDELTPILVNGTGGVIYGRTGAGMNGLSDLVDRDKPLVFGGISATGLDLTTLVAFDLLEAETTATFGFEGRGPVNLALQRGEVDIDYTTTSSYASAVKGIVEEDKATVLMSFGQLDAQGNVARDPNFPDVPTVVEAYKEIHGTEPAGEKLEAYKTLLGLTYTYQKGLWAPAGTPAKAVELLRESAHKMSEDTAFNDKADTILGGYPISADAQLPQRVAEAYTVTDSTRQYVQRLLHDTYDITVE</sequence>
<comment type="caution">
    <text evidence="4">The sequence shown here is derived from an EMBL/GenBank/DDBJ whole genome shotgun (WGS) entry which is preliminary data.</text>
</comment>
<dbReference type="Proteomes" id="UP001183817">
    <property type="component" value="Unassembled WGS sequence"/>
</dbReference>
<evidence type="ECO:0000256" key="3">
    <source>
        <dbReference type="SAM" id="MobiDB-lite"/>
    </source>
</evidence>
<feature type="region of interest" description="Disordered" evidence="3">
    <location>
        <begin position="364"/>
        <end position="386"/>
    </location>
</feature>
<dbReference type="Gene3D" id="3.40.190.10">
    <property type="entry name" value="Periplasmic binding protein-like II"/>
    <property type="match status" value="1"/>
</dbReference>
<keyword evidence="4" id="KW-0675">Receptor</keyword>
<dbReference type="Gene3D" id="3.40.190.150">
    <property type="entry name" value="Bordetella uptake gene, domain 1"/>
    <property type="match status" value="1"/>
</dbReference>
<evidence type="ECO:0000256" key="1">
    <source>
        <dbReference type="ARBA" id="ARBA00007673"/>
    </source>
</evidence>
<dbReference type="Gene3D" id="3.10.310.10">
    <property type="entry name" value="Diaminopimelate Epimerase, Chain A, domain 1"/>
    <property type="match status" value="2"/>
</dbReference>
<protein>
    <submittedName>
        <fullName evidence="4">2-methylaconitate cis-trans-isomerase PrpF/tripartite-type tricarboxylate transporter receptor subunit TctC</fullName>
    </submittedName>
</protein>
<dbReference type="PANTHER" id="PTHR43709:SF2">
    <property type="entry name" value="DUF453 DOMAIN PROTEIN (AFU_ORTHOLOGUE AFUA_6G00360)"/>
    <property type="match status" value="1"/>
</dbReference>
<organism evidence="4 5">
    <name type="scientific">Paeniglutamicibacter sulfureus</name>
    <dbReference type="NCBI Taxonomy" id="43666"/>
    <lineage>
        <taxon>Bacteria</taxon>
        <taxon>Bacillati</taxon>
        <taxon>Actinomycetota</taxon>
        <taxon>Actinomycetes</taxon>
        <taxon>Micrococcales</taxon>
        <taxon>Micrococcaceae</taxon>
        <taxon>Paeniglutamicibacter</taxon>
    </lineage>
</organism>
<evidence type="ECO:0000313" key="5">
    <source>
        <dbReference type="Proteomes" id="UP001183817"/>
    </source>
</evidence>
<dbReference type="Pfam" id="PF04303">
    <property type="entry name" value="PrpF"/>
    <property type="match status" value="1"/>
</dbReference>
<dbReference type="RefSeq" id="WP_310291155.1">
    <property type="nucleotide sequence ID" value="NZ_BAAAWO010000001.1"/>
</dbReference>
<name>A0ABU2BMS4_9MICC</name>
<keyword evidence="2" id="KW-0413">Isomerase</keyword>
<dbReference type="InterPro" id="IPR042100">
    <property type="entry name" value="Bug_dom1"/>
</dbReference>
<evidence type="ECO:0000256" key="2">
    <source>
        <dbReference type="ARBA" id="ARBA00023235"/>
    </source>
</evidence>
<evidence type="ECO:0000313" key="4">
    <source>
        <dbReference type="EMBL" id="MDR7358993.1"/>
    </source>
</evidence>
<reference evidence="4 5" key="1">
    <citation type="submission" date="2023-07" db="EMBL/GenBank/DDBJ databases">
        <title>Sequencing the genomes of 1000 actinobacteria strains.</title>
        <authorList>
            <person name="Klenk H.-P."/>
        </authorList>
    </citation>
    <scope>NUCLEOTIDE SEQUENCE [LARGE SCALE GENOMIC DNA]</scope>
    <source>
        <strain evidence="4 5">DSM 20167</strain>
    </source>
</reference>
<proteinExistence type="inferred from homology"/>
<dbReference type="EMBL" id="JAVDYI010000001">
    <property type="protein sequence ID" value="MDR7358993.1"/>
    <property type="molecule type" value="Genomic_DNA"/>
</dbReference>